<dbReference type="Proteomes" id="UP001379533">
    <property type="component" value="Chromosome"/>
</dbReference>
<keyword evidence="6" id="KW-1185">Reference proteome</keyword>
<gene>
    <name evidence="5" type="ORF">LZC95_03920</name>
</gene>
<dbReference type="EMBL" id="CP089982">
    <property type="protein sequence ID" value="WXA95985.1"/>
    <property type="molecule type" value="Genomic_DNA"/>
</dbReference>
<dbReference type="PANTHER" id="PTHR30469">
    <property type="entry name" value="MULTIDRUG RESISTANCE PROTEIN MDTA"/>
    <property type="match status" value="1"/>
</dbReference>
<accession>A0ABZ2KBE3</accession>
<sequence length="433" mass="46219">MSNSIFDPESARTTKMAPMTEELAQALASEEGGRLWLRRGVLAGVFVLAITAGLVWRAKHRPLPPAKYVTAAATVGDVYEKVQATGAVQPVLQVTVGAQVNGRVSQVYVDYNSQVKKGDVLAEIDSTVYGTQVAQGQANVISQRAQVASAKAHTVEARLAYERTKRLYEQSLATRAALETARGAYDAAKATEEAARATVGMGEAQLQAQKTNVGYTKIFSPVDGVVVTRSTDPGAMVIASYQSPTLFTIAQDLRKMRVLADVDEADVGRLKEQMEADAVVDAFPGESFHGIVQQVRFSPNNQAGVVTYSAVVEVGNPDEKLRPGMTATITIRTREAKSVVRIPNAALRYRPSPPLGADGKPIAQPPEAQLAKGTGRVYVITSDKPGEEKAEPKVISIGASDGIVTEVTDASFKADTKVVTDELDFSKKKGGPF</sequence>
<proteinExistence type="inferred from homology"/>
<dbReference type="SUPFAM" id="SSF111369">
    <property type="entry name" value="HlyD-like secretion proteins"/>
    <property type="match status" value="1"/>
</dbReference>
<dbReference type="NCBIfam" id="TIGR01730">
    <property type="entry name" value="RND_mfp"/>
    <property type="match status" value="1"/>
</dbReference>
<name>A0ABZ2KBE3_9BACT</name>
<dbReference type="InterPro" id="IPR030190">
    <property type="entry name" value="MacA_alpha-hairpin_sf"/>
</dbReference>
<evidence type="ECO:0000256" key="1">
    <source>
        <dbReference type="ARBA" id="ARBA00009477"/>
    </source>
</evidence>
<comment type="similarity">
    <text evidence="1">Belongs to the membrane fusion protein (MFP) (TC 8.A.1) family.</text>
</comment>
<organism evidence="5 6">
    <name type="scientific">Pendulispora brunnea</name>
    <dbReference type="NCBI Taxonomy" id="2905690"/>
    <lineage>
        <taxon>Bacteria</taxon>
        <taxon>Pseudomonadati</taxon>
        <taxon>Myxococcota</taxon>
        <taxon>Myxococcia</taxon>
        <taxon>Myxococcales</taxon>
        <taxon>Sorangiineae</taxon>
        <taxon>Pendulisporaceae</taxon>
        <taxon>Pendulispora</taxon>
    </lineage>
</organism>
<dbReference type="InterPro" id="IPR006143">
    <property type="entry name" value="RND_pump_MFP"/>
</dbReference>
<keyword evidence="2" id="KW-0175">Coiled coil</keyword>
<dbReference type="InterPro" id="IPR058792">
    <property type="entry name" value="Beta-barrel_RND_2"/>
</dbReference>
<feature type="domain" description="CusB-like beta-barrel" evidence="4">
    <location>
        <begin position="259"/>
        <end position="333"/>
    </location>
</feature>
<feature type="domain" description="Multidrug resistance protein MdtA-like barrel-sandwich hybrid" evidence="3">
    <location>
        <begin position="93"/>
        <end position="246"/>
    </location>
</feature>
<protein>
    <submittedName>
        <fullName evidence="5">Efflux RND transporter periplasmic adaptor subunit</fullName>
    </submittedName>
</protein>
<dbReference type="Pfam" id="PF25917">
    <property type="entry name" value="BSH_RND"/>
    <property type="match status" value="1"/>
</dbReference>
<dbReference type="Gene3D" id="2.40.30.170">
    <property type="match status" value="1"/>
</dbReference>
<dbReference type="InterPro" id="IPR058625">
    <property type="entry name" value="MdtA-like_BSH"/>
</dbReference>
<evidence type="ECO:0000259" key="3">
    <source>
        <dbReference type="Pfam" id="PF25917"/>
    </source>
</evidence>
<reference evidence="5 6" key="1">
    <citation type="submission" date="2021-12" db="EMBL/GenBank/DDBJ databases">
        <title>Discovery of the Pendulisporaceae a myxobacterial family with distinct sporulation behavior and unique specialized metabolism.</title>
        <authorList>
            <person name="Garcia R."/>
            <person name="Popoff A."/>
            <person name="Bader C.D."/>
            <person name="Loehr J."/>
            <person name="Walesch S."/>
            <person name="Walt C."/>
            <person name="Boldt J."/>
            <person name="Bunk B."/>
            <person name="Haeckl F.J.F.P.J."/>
            <person name="Gunesch A.P."/>
            <person name="Birkelbach J."/>
            <person name="Nuebel U."/>
            <person name="Pietschmann T."/>
            <person name="Bach T."/>
            <person name="Mueller R."/>
        </authorList>
    </citation>
    <scope>NUCLEOTIDE SEQUENCE [LARGE SCALE GENOMIC DNA]</scope>
    <source>
        <strain evidence="5 6">MSr12523</strain>
    </source>
</reference>
<evidence type="ECO:0000313" key="6">
    <source>
        <dbReference type="Proteomes" id="UP001379533"/>
    </source>
</evidence>
<dbReference type="RefSeq" id="WP_394846597.1">
    <property type="nucleotide sequence ID" value="NZ_CP089982.1"/>
</dbReference>
<evidence type="ECO:0000256" key="2">
    <source>
        <dbReference type="ARBA" id="ARBA00023054"/>
    </source>
</evidence>
<dbReference type="Gene3D" id="2.40.50.100">
    <property type="match status" value="1"/>
</dbReference>
<evidence type="ECO:0000259" key="4">
    <source>
        <dbReference type="Pfam" id="PF25954"/>
    </source>
</evidence>
<dbReference type="Pfam" id="PF25954">
    <property type="entry name" value="Beta-barrel_RND_2"/>
    <property type="match status" value="1"/>
</dbReference>
<dbReference type="PANTHER" id="PTHR30469:SF33">
    <property type="entry name" value="SLR1207 PROTEIN"/>
    <property type="match status" value="1"/>
</dbReference>
<dbReference type="Gene3D" id="6.10.140.1990">
    <property type="match status" value="1"/>
</dbReference>
<evidence type="ECO:0000313" key="5">
    <source>
        <dbReference type="EMBL" id="WXA95985.1"/>
    </source>
</evidence>